<feature type="compositionally biased region" description="Basic and acidic residues" evidence="1">
    <location>
        <begin position="79"/>
        <end position="96"/>
    </location>
</feature>
<feature type="non-terminal residue" evidence="2">
    <location>
        <position position="322"/>
    </location>
</feature>
<gene>
    <name evidence="2" type="ORF">AVDCRST_MAG27-127</name>
</gene>
<dbReference type="AlphaFoldDB" id="A0A6J4H8V0"/>
<sequence>EPARASARGRGAGWGAAADRAAGPERGRRVAGDGRVRAGAGGLGAYPVDGTQRPCLAAAAAAGAAAGARGDDGQCVDPGIRERPAAGGADRGRDRLLPPAAGRGRCRGAGGGKPDGRYGDLHPQPARLRPAWPRAAGLGGGGDRLGRHRARAAGRGGDGGRLHPSAAGGCAVAPGPAAERGGGGALPRDRRAFGADRPDDAAALAGARRHRRLLPLAIRRVDGGGARDLDRPCRPRPPGLHRRGGGDRGDDPGAVLGGLPRPRRARAAGGGVPRPRPAARPAGGGGGGARHRPSPEGPHHLPAGPAGLGLGGAADGAAPALL</sequence>
<dbReference type="EMBL" id="CADCTD010000005">
    <property type="protein sequence ID" value="CAA9217614.1"/>
    <property type="molecule type" value="Genomic_DNA"/>
</dbReference>
<protein>
    <submittedName>
        <fullName evidence="2">Predicted integral membrane protein</fullName>
    </submittedName>
</protein>
<feature type="region of interest" description="Disordered" evidence="1">
    <location>
        <begin position="223"/>
        <end position="322"/>
    </location>
</feature>
<feature type="region of interest" description="Disordered" evidence="1">
    <location>
        <begin position="66"/>
        <end position="117"/>
    </location>
</feature>
<organism evidence="2">
    <name type="scientific">uncultured Craurococcus sp</name>
    <dbReference type="NCBI Taxonomy" id="1135998"/>
    <lineage>
        <taxon>Bacteria</taxon>
        <taxon>Pseudomonadati</taxon>
        <taxon>Pseudomonadota</taxon>
        <taxon>Alphaproteobacteria</taxon>
        <taxon>Acetobacterales</taxon>
        <taxon>Acetobacteraceae</taxon>
        <taxon>Craurococcus</taxon>
        <taxon>environmental samples</taxon>
    </lineage>
</organism>
<evidence type="ECO:0000256" key="1">
    <source>
        <dbReference type="SAM" id="MobiDB-lite"/>
    </source>
</evidence>
<feature type="compositionally biased region" description="Low complexity" evidence="1">
    <location>
        <begin position="1"/>
        <end position="21"/>
    </location>
</feature>
<name>A0A6J4H8V0_9PROT</name>
<proteinExistence type="predicted"/>
<reference evidence="2" key="1">
    <citation type="submission" date="2020-02" db="EMBL/GenBank/DDBJ databases">
        <authorList>
            <person name="Meier V. D."/>
        </authorList>
    </citation>
    <scope>NUCLEOTIDE SEQUENCE</scope>
    <source>
        <strain evidence="2">AVDCRST_MAG27</strain>
    </source>
</reference>
<feature type="region of interest" description="Disordered" evidence="1">
    <location>
        <begin position="1"/>
        <end position="49"/>
    </location>
</feature>
<evidence type="ECO:0000313" key="2">
    <source>
        <dbReference type="EMBL" id="CAA9217614.1"/>
    </source>
</evidence>
<feature type="compositionally biased region" description="Basic and acidic residues" evidence="1">
    <location>
        <begin position="223"/>
        <end position="233"/>
    </location>
</feature>
<accession>A0A6J4H8V0</accession>
<feature type="non-terminal residue" evidence="2">
    <location>
        <position position="1"/>
    </location>
</feature>
<feature type="compositionally biased region" description="Basic and acidic residues" evidence="1">
    <location>
        <begin position="22"/>
        <end position="36"/>
    </location>
</feature>